<evidence type="ECO:0000256" key="1">
    <source>
        <dbReference type="SAM" id="Phobius"/>
    </source>
</evidence>
<protein>
    <submittedName>
        <fullName evidence="2">Uncharacterized protein</fullName>
    </submittedName>
</protein>
<feature type="transmembrane region" description="Helical" evidence="1">
    <location>
        <begin position="6"/>
        <end position="24"/>
    </location>
</feature>
<keyword evidence="1" id="KW-1133">Transmembrane helix</keyword>
<keyword evidence="1" id="KW-0812">Transmembrane</keyword>
<gene>
    <name evidence="2" type="ORF">BpHYR1_041402</name>
</gene>
<keyword evidence="3" id="KW-1185">Reference proteome</keyword>
<name>A0A3M7QLS1_BRAPC</name>
<reference evidence="2 3" key="1">
    <citation type="journal article" date="2018" name="Sci. Rep.">
        <title>Genomic signatures of local adaptation to the degree of environmental predictability in rotifers.</title>
        <authorList>
            <person name="Franch-Gras L."/>
            <person name="Hahn C."/>
            <person name="Garcia-Roger E.M."/>
            <person name="Carmona M.J."/>
            <person name="Serra M."/>
            <person name="Gomez A."/>
        </authorList>
    </citation>
    <scope>NUCLEOTIDE SEQUENCE [LARGE SCALE GENOMIC DNA]</scope>
    <source>
        <strain evidence="2">HYR1</strain>
    </source>
</reference>
<evidence type="ECO:0000313" key="2">
    <source>
        <dbReference type="EMBL" id="RNA12203.1"/>
    </source>
</evidence>
<evidence type="ECO:0000313" key="3">
    <source>
        <dbReference type="Proteomes" id="UP000276133"/>
    </source>
</evidence>
<dbReference type="Proteomes" id="UP000276133">
    <property type="component" value="Unassembled WGS sequence"/>
</dbReference>
<organism evidence="2 3">
    <name type="scientific">Brachionus plicatilis</name>
    <name type="common">Marine rotifer</name>
    <name type="synonym">Brachionus muelleri</name>
    <dbReference type="NCBI Taxonomy" id="10195"/>
    <lineage>
        <taxon>Eukaryota</taxon>
        <taxon>Metazoa</taxon>
        <taxon>Spiralia</taxon>
        <taxon>Gnathifera</taxon>
        <taxon>Rotifera</taxon>
        <taxon>Eurotatoria</taxon>
        <taxon>Monogononta</taxon>
        <taxon>Pseudotrocha</taxon>
        <taxon>Ploima</taxon>
        <taxon>Brachionidae</taxon>
        <taxon>Brachionus</taxon>
    </lineage>
</organism>
<accession>A0A3M7QLS1</accession>
<dbReference type="AlphaFoldDB" id="A0A3M7QLS1"/>
<sequence length="79" mass="9641">MFNYHFFYVLIFKIHFFMFIGRILKKNELTVNLFIIDHFGPKFSHRSSFLFNLSLTKVKIKIIIDDEFSMNYSFYIISI</sequence>
<proteinExistence type="predicted"/>
<comment type="caution">
    <text evidence="2">The sequence shown here is derived from an EMBL/GenBank/DDBJ whole genome shotgun (WGS) entry which is preliminary data.</text>
</comment>
<keyword evidence="1" id="KW-0472">Membrane</keyword>
<dbReference type="EMBL" id="REGN01005749">
    <property type="protein sequence ID" value="RNA12203.1"/>
    <property type="molecule type" value="Genomic_DNA"/>
</dbReference>